<proteinExistence type="predicted"/>
<sequence>MTNDYYEASDLDLVVRNPTDLSQASDGILDLQEALVESDIPILVQVVDWARIPVSFLAEIEAGYVVVLE</sequence>
<dbReference type="Proteomes" id="UP000275663">
    <property type="component" value="Chromosome"/>
</dbReference>
<reference evidence="1 2" key="1">
    <citation type="journal article" date="2011" name="Int. J. Syst. Evol. Microbiol.">
        <title>Description of Undibacterium oligocarboniphilum sp. nov., isolated from purified water, and Undibacterium pigrum strain CCUG 49012 as the type strain of Undibacterium parvum sp. nov., and emended descriptions of the genus Undibacterium and the species Undibacterium pigrum.</title>
        <authorList>
            <person name="Eder W."/>
            <person name="Wanner G."/>
            <person name="Ludwig W."/>
            <person name="Busse H.J."/>
            <person name="Ziemke-Kageler F."/>
            <person name="Lang E."/>
        </authorList>
    </citation>
    <scope>NUCLEOTIDE SEQUENCE [LARGE SCALE GENOMIC DNA]</scope>
    <source>
        <strain evidence="1 2">DSM 23061</strain>
    </source>
</reference>
<evidence type="ECO:0000313" key="1">
    <source>
        <dbReference type="EMBL" id="AZP12370.1"/>
    </source>
</evidence>
<dbReference type="EMBL" id="CP034464">
    <property type="protein sequence ID" value="AZP12370.1"/>
    <property type="molecule type" value="Genomic_DNA"/>
</dbReference>
<dbReference type="OrthoDB" id="9808659at2"/>
<protein>
    <recommendedName>
        <fullName evidence="3">Polymerase nucleotidyl transferase domain-containing protein</fullName>
    </recommendedName>
</protein>
<dbReference type="AlphaFoldDB" id="A0A3Q9BQQ1"/>
<accession>A0A3Q9BQQ1</accession>
<evidence type="ECO:0008006" key="3">
    <source>
        <dbReference type="Google" id="ProtNLM"/>
    </source>
</evidence>
<dbReference type="SUPFAM" id="SSF81301">
    <property type="entry name" value="Nucleotidyltransferase"/>
    <property type="match status" value="1"/>
</dbReference>
<organism evidence="1 2">
    <name type="scientific">Undibacterium parvum</name>
    <dbReference type="NCBI Taxonomy" id="401471"/>
    <lineage>
        <taxon>Bacteria</taxon>
        <taxon>Pseudomonadati</taxon>
        <taxon>Pseudomonadota</taxon>
        <taxon>Betaproteobacteria</taxon>
        <taxon>Burkholderiales</taxon>
        <taxon>Oxalobacteraceae</taxon>
        <taxon>Undibacterium</taxon>
    </lineage>
</organism>
<keyword evidence="2" id="KW-1185">Reference proteome</keyword>
<dbReference type="KEGG" id="upv:EJN92_10375"/>
<dbReference type="Gene3D" id="3.30.460.10">
    <property type="entry name" value="Beta Polymerase, domain 2"/>
    <property type="match status" value="1"/>
</dbReference>
<dbReference type="InterPro" id="IPR043519">
    <property type="entry name" value="NT_sf"/>
</dbReference>
<gene>
    <name evidence="1" type="ORF">EJN92_10375</name>
</gene>
<name>A0A3Q9BQQ1_9BURK</name>
<evidence type="ECO:0000313" key="2">
    <source>
        <dbReference type="Proteomes" id="UP000275663"/>
    </source>
</evidence>